<dbReference type="PANTHER" id="PTHR23316">
    <property type="entry name" value="IMPORTIN ALPHA"/>
    <property type="match status" value="1"/>
</dbReference>
<protein>
    <submittedName>
        <fullName evidence="5">Importin subunit alpha</fullName>
    </submittedName>
</protein>
<dbReference type="InterPro" id="IPR016024">
    <property type="entry name" value="ARM-type_fold"/>
</dbReference>
<dbReference type="SUPFAM" id="SSF48371">
    <property type="entry name" value="ARM repeat"/>
    <property type="match status" value="1"/>
</dbReference>
<dbReference type="SMART" id="SM00185">
    <property type="entry name" value="ARM"/>
    <property type="match status" value="6"/>
</dbReference>
<dbReference type="Gene3D" id="1.25.10.10">
    <property type="entry name" value="Leucine-rich Repeat Variant"/>
    <property type="match status" value="1"/>
</dbReference>
<dbReference type="WBParaSite" id="PgR008_g041_t01">
    <property type="protein sequence ID" value="PgR008_g041_t01"/>
    <property type="gene ID" value="PgR008_g041"/>
</dbReference>
<sequence length="497" mass="55323">MNGKNISLRIEERKFSLKTLKGSGSIMLYYLYCAIYSEVVVLLHELEVLAKFSMDGKDLKICLSKTEVSTFLKMLSAEHSFIAQACAVEYFRRLLVHDSSATTEIVDNLIKELIRCVRINYGSMQRDAAWAITNLACWPHAVCEQIIAHNGIAALMECAQNTDDEVREQAIWAIGNIASDCPSCRLAVRRSNVLSTIINILHKPQFSHSKHKRNIIWAMTQILRGGSPHIPPAQTQAALNGLLPLLYDDDEKLRSDATWGVAYLANSFNEGEAINMVLETIGLLERLLGLLDDPNTVDAALRAIGNIVAGDDEQTQRVIDAGVLPKLGKLLKESTSASQRKELVWIVSNIAAGTHSQIDALFDRNNGDFVTMLVEAGQGDDVGVRKEAGWAVANALTGASVAKTHWLCASNLLRVVPFVLRMDTDPTLIERLVYALEIVTRRCAIYLPVFTSYGIMESFRNILIDGDHIDPLTRQRAERFINEKIQENDRRYGPARC</sequence>
<dbReference type="Pfam" id="PF00514">
    <property type="entry name" value="Arm"/>
    <property type="match status" value="2"/>
</dbReference>
<accession>A0A915AGN1</accession>
<evidence type="ECO:0000256" key="2">
    <source>
        <dbReference type="ARBA" id="ARBA00022448"/>
    </source>
</evidence>
<comment type="similarity">
    <text evidence="1">Belongs to the importin alpha family.</text>
</comment>
<dbReference type="InterPro" id="IPR011989">
    <property type="entry name" value="ARM-like"/>
</dbReference>
<dbReference type="InterPro" id="IPR000225">
    <property type="entry name" value="Armadillo"/>
</dbReference>
<dbReference type="Proteomes" id="UP000887569">
    <property type="component" value="Unplaced"/>
</dbReference>
<evidence type="ECO:0000313" key="5">
    <source>
        <dbReference type="WBParaSite" id="PgR008_g041_t01"/>
    </source>
</evidence>
<evidence type="ECO:0000313" key="4">
    <source>
        <dbReference type="Proteomes" id="UP000887569"/>
    </source>
</evidence>
<reference evidence="5" key="1">
    <citation type="submission" date="2022-11" db="UniProtKB">
        <authorList>
            <consortium name="WormBaseParasite"/>
        </authorList>
    </citation>
    <scope>IDENTIFICATION</scope>
</reference>
<organism evidence="4 5">
    <name type="scientific">Parascaris univalens</name>
    <name type="common">Nematode worm</name>
    <dbReference type="NCBI Taxonomy" id="6257"/>
    <lineage>
        <taxon>Eukaryota</taxon>
        <taxon>Metazoa</taxon>
        <taxon>Ecdysozoa</taxon>
        <taxon>Nematoda</taxon>
        <taxon>Chromadorea</taxon>
        <taxon>Rhabditida</taxon>
        <taxon>Spirurina</taxon>
        <taxon>Ascaridomorpha</taxon>
        <taxon>Ascaridoidea</taxon>
        <taxon>Ascarididae</taxon>
        <taxon>Parascaris</taxon>
    </lineage>
</organism>
<evidence type="ECO:0000256" key="1">
    <source>
        <dbReference type="ARBA" id="ARBA00010394"/>
    </source>
</evidence>
<proteinExistence type="inferred from homology"/>
<keyword evidence="2" id="KW-0813">Transport</keyword>
<keyword evidence="3" id="KW-0653">Protein transport</keyword>
<name>A0A915AGN1_PARUN</name>
<dbReference type="GO" id="GO:0015031">
    <property type="term" value="P:protein transport"/>
    <property type="evidence" value="ECO:0007669"/>
    <property type="project" value="UniProtKB-KW"/>
</dbReference>
<dbReference type="AlphaFoldDB" id="A0A915AGN1"/>
<evidence type="ECO:0000256" key="3">
    <source>
        <dbReference type="ARBA" id="ARBA00022927"/>
    </source>
</evidence>
<keyword evidence="4" id="KW-1185">Reference proteome</keyword>